<accession>A0ABP9JRV7</accession>
<feature type="compositionally biased region" description="Basic and acidic residues" evidence="1">
    <location>
        <begin position="186"/>
        <end position="200"/>
    </location>
</feature>
<reference evidence="3" key="1">
    <citation type="journal article" date="2019" name="Int. J. Syst. Evol. Microbiol.">
        <title>The Global Catalogue of Microorganisms (GCM) 10K type strain sequencing project: providing services to taxonomists for standard genome sequencing and annotation.</title>
        <authorList>
            <consortium name="The Broad Institute Genomics Platform"/>
            <consortium name="The Broad Institute Genome Sequencing Center for Infectious Disease"/>
            <person name="Wu L."/>
            <person name="Ma J."/>
        </authorList>
    </citation>
    <scope>NUCLEOTIDE SEQUENCE [LARGE SCALE GENOMIC DNA]</scope>
    <source>
        <strain evidence="3">JCM 18410</strain>
    </source>
</reference>
<dbReference type="EMBL" id="BAABKC010000001">
    <property type="protein sequence ID" value="GAA5041082.1"/>
    <property type="molecule type" value="Genomic_DNA"/>
</dbReference>
<evidence type="ECO:0000313" key="3">
    <source>
        <dbReference type="Proteomes" id="UP001500124"/>
    </source>
</evidence>
<feature type="region of interest" description="Disordered" evidence="1">
    <location>
        <begin position="148"/>
        <end position="200"/>
    </location>
</feature>
<feature type="compositionally biased region" description="Basic residues" evidence="1">
    <location>
        <begin position="169"/>
        <end position="178"/>
    </location>
</feature>
<feature type="compositionally biased region" description="Basic and acidic residues" evidence="1">
    <location>
        <begin position="352"/>
        <end position="362"/>
    </location>
</feature>
<dbReference type="Proteomes" id="UP001500124">
    <property type="component" value="Unassembled WGS sequence"/>
</dbReference>
<feature type="region of interest" description="Disordered" evidence="1">
    <location>
        <begin position="309"/>
        <end position="362"/>
    </location>
</feature>
<evidence type="ECO:0000256" key="1">
    <source>
        <dbReference type="SAM" id="MobiDB-lite"/>
    </source>
</evidence>
<feature type="region of interest" description="Disordered" evidence="1">
    <location>
        <begin position="1"/>
        <end position="34"/>
    </location>
</feature>
<name>A0ABP9JRV7_9ACTN</name>
<keyword evidence="3" id="KW-1185">Reference proteome</keyword>
<organism evidence="2 3">
    <name type="scientific">Streptomyces similanensis</name>
    <dbReference type="NCBI Taxonomy" id="1274988"/>
    <lineage>
        <taxon>Bacteria</taxon>
        <taxon>Bacillati</taxon>
        <taxon>Actinomycetota</taxon>
        <taxon>Actinomycetes</taxon>
        <taxon>Kitasatosporales</taxon>
        <taxon>Streptomycetaceae</taxon>
        <taxon>Streptomyces</taxon>
    </lineage>
</organism>
<feature type="compositionally biased region" description="Basic and acidic residues" evidence="1">
    <location>
        <begin position="314"/>
        <end position="344"/>
    </location>
</feature>
<protein>
    <submittedName>
        <fullName evidence="2">Uncharacterized protein</fullName>
    </submittedName>
</protein>
<comment type="caution">
    <text evidence="2">The sequence shown here is derived from an EMBL/GenBank/DDBJ whole genome shotgun (WGS) entry which is preliminary data.</text>
</comment>
<evidence type="ECO:0000313" key="2">
    <source>
        <dbReference type="EMBL" id="GAA5041082.1"/>
    </source>
</evidence>
<sequence>MGEPDGDGPPRRVRHGDHLGQGLARHTDGRRTGVQAVHPLRHRRIVQVHDPEPARRQRVRYAAGAADDEFRPAVGEQTGGLLGRQFRVDRQTGGAGLPHRQRRHDRVGVPRRAQTDHGFRAHALSGQVPRQPVGPRVQLGEGHPVAVGAAGAADGRVRRPRRPRLEQLHHRRRGRRAGRGVVPVGEDARPLPRRQDVDPADRVARLGPGEAAQDAQEARADLLLRLQVARAAVHVDVDLEAGAVQPVVDVDAERVDGAVGEVAGRARAVAEAEPVVERHDVDDQVAQRGAAEELEVAEHVLVPVALVPGRGAHPCRDLPQEVRHRRRPADGDPDRQDVRRHAGNREGPASDAAHHRDADDDVPRARGAVVVEAGGGDGQAGQGGPQPARAPLEAGGLVGADLAPVPYRRLRQRTRPVPVGAPRAGGVRQRVEPVLPVLGQGGGGPVGAVLVQEHRDRLQGVVLPGVAAFREGRVDARQPVGEQPAAVSVHDEVVRAVQPVVPVRAGLDHGVAGQGAAGEVHRAAQSGPHPRLGGRVRVGFGGEVHEFDGMLVRVAQVLPRNVVLDAEAQPGRLGLVHRVAQGSYEEAGVEVAAYLHVFGDVVDRVLGVELLCVPDSELAGHEFLVFAFRCSHPCTPQPIRLIDWSSGEQQPSRHAELPSSPQ</sequence>
<proteinExistence type="predicted"/>
<gene>
    <name evidence="2" type="ORF">GCM10023336_00840</name>
</gene>